<dbReference type="PANTHER" id="PTHR21063">
    <property type="entry name" value="LFA-3"/>
    <property type="match status" value="1"/>
</dbReference>
<protein>
    <recommendedName>
        <fullName evidence="2">Ig-like domain-containing protein</fullName>
    </recommendedName>
</protein>
<keyword evidence="1" id="KW-0472">Membrane</keyword>
<dbReference type="SUPFAM" id="SSF48726">
    <property type="entry name" value="Immunoglobulin"/>
    <property type="match status" value="2"/>
</dbReference>
<feature type="transmembrane region" description="Helical" evidence="1">
    <location>
        <begin position="261"/>
        <end position="283"/>
    </location>
</feature>
<proteinExistence type="predicted"/>
<evidence type="ECO:0000256" key="1">
    <source>
        <dbReference type="SAM" id="Phobius"/>
    </source>
</evidence>
<dbReference type="PANTHER" id="PTHR21063:SF4">
    <property type="entry name" value="CD48 ANTIGEN-RELATED"/>
    <property type="match status" value="1"/>
</dbReference>
<dbReference type="InterPro" id="IPR013783">
    <property type="entry name" value="Ig-like_fold"/>
</dbReference>
<keyword evidence="1" id="KW-0812">Transmembrane</keyword>
<sequence length="357" mass="40384">MIFTMRNSRAADGSTMETLHLFKLKNLNFFLALFCFNLCKDDVRVEKYVSVMEGECVIFFPNATEIQSDDLIQWKSADGYHLCKVNNNEKKMIECDERFRDRFQLDCQTGSLTIRNISTKDPGHYEFTIIRNGYIESFKRFSVKVYAPLPIPVISSNSSNCSSSSSGYSSVSNCSLLCSVVNVSDVTLSWYKGNSLLSSISVSDLSISLSLPLEVEYQEKNTYSCVINNPIRNQTTHLNITQLCQTCPALDESSHPMKLRVVILAPLVFVAVVAFAFAGFMYFRSAYNQEMKASIGVRFIKCLIIIKTVHTKDKEIHCVDTSYCAHGFQTEYGNIYCVTVRCALFPCVNTLSFYTFL</sequence>
<dbReference type="InterPro" id="IPR007110">
    <property type="entry name" value="Ig-like_dom"/>
</dbReference>
<evidence type="ECO:0000259" key="2">
    <source>
        <dbReference type="PROSITE" id="PS50835"/>
    </source>
</evidence>
<dbReference type="Ensembl" id="ENSCCRT00015011235.1">
    <property type="protein sequence ID" value="ENSCCRP00015010829.1"/>
    <property type="gene ID" value="ENSCCRG00015005124.1"/>
</dbReference>
<dbReference type="InterPro" id="IPR036179">
    <property type="entry name" value="Ig-like_dom_sf"/>
</dbReference>
<dbReference type="Proteomes" id="UP000694700">
    <property type="component" value="Unplaced"/>
</dbReference>
<evidence type="ECO:0000313" key="3">
    <source>
        <dbReference type="Ensembl" id="ENSCCRP00015010829.1"/>
    </source>
</evidence>
<keyword evidence="1" id="KW-1133">Transmembrane helix</keyword>
<accession>A0A8C1SRK6</accession>
<dbReference type="PROSITE" id="PS50835">
    <property type="entry name" value="IG_LIKE"/>
    <property type="match status" value="1"/>
</dbReference>
<feature type="domain" description="Ig-like" evidence="2">
    <location>
        <begin position="152"/>
        <end position="241"/>
    </location>
</feature>
<dbReference type="Gene3D" id="2.60.40.10">
    <property type="entry name" value="Immunoglobulins"/>
    <property type="match status" value="2"/>
</dbReference>
<organism evidence="3 4">
    <name type="scientific">Cyprinus carpio</name>
    <name type="common">Common carp</name>
    <dbReference type="NCBI Taxonomy" id="7962"/>
    <lineage>
        <taxon>Eukaryota</taxon>
        <taxon>Metazoa</taxon>
        <taxon>Chordata</taxon>
        <taxon>Craniata</taxon>
        <taxon>Vertebrata</taxon>
        <taxon>Euteleostomi</taxon>
        <taxon>Actinopterygii</taxon>
        <taxon>Neopterygii</taxon>
        <taxon>Teleostei</taxon>
        <taxon>Ostariophysi</taxon>
        <taxon>Cypriniformes</taxon>
        <taxon>Cyprinidae</taxon>
        <taxon>Cyprininae</taxon>
        <taxon>Cyprinus</taxon>
    </lineage>
</organism>
<reference evidence="3" key="1">
    <citation type="submission" date="2025-08" db="UniProtKB">
        <authorList>
            <consortium name="Ensembl"/>
        </authorList>
    </citation>
    <scope>IDENTIFICATION</scope>
</reference>
<name>A0A8C1SRK6_CYPCA</name>
<evidence type="ECO:0000313" key="4">
    <source>
        <dbReference type="Proteomes" id="UP000694700"/>
    </source>
</evidence>
<dbReference type="CDD" id="cd00096">
    <property type="entry name" value="Ig"/>
    <property type="match status" value="1"/>
</dbReference>
<dbReference type="AlphaFoldDB" id="A0A8C1SRK6"/>